<organism evidence="2 3">
    <name type="scientific">Cephaloticoccus primus</name>
    <dbReference type="NCBI Taxonomy" id="1548207"/>
    <lineage>
        <taxon>Bacteria</taxon>
        <taxon>Pseudomonadati</taxon>
        <taxon>Verrucomicrobiota</taxon>
        <taxon>Opitutia</taxon>
        <taxon>Opitutales</taxon>
        <taxon>Opitutaceae</taxon>
        <taxon>Cephaloticoccus</taxon>
    </lineage>
</organism>
<keyword evidence="3" id="KW-1185">Reference proteome</keyword>
<dbReference type="RefSeq" id="WP_068630205.1">
    <property type="nucleotide sequence ID" value="NZ_LSZQ01000045.1"/>
</dbReference>
<name>A0A139SM06_9BACT</name>
<protein>
    <submittedName>
        <fullName evidence="2">Uncharacterized protein</fullName>
    </submittedName>
</protein>
<evidence type="ECO:0000256" key="1">
    <source>
        <dbReference type="SAM" id="MobiDB-lite"/>
    </source>
</evidence>
<dbReference type="AlphaFoldDB" id="A0A139SM06"/>
<dbReference type="OrthoDB" id="199825at2"/>
<dbReference type="STRING" id="1548207.AXK11_00670"/>
<dbReference type="EMBL" id="LSZQ01000045">
    <property type="protein sequence ID" value="KXU35593.1"/>
    <property type="molecule type" value="Genomic_DNA"/>
</dbReference>
<dbReference type="Proteomes" id="UP000070058">
    <property type="component" value="Unassembled WGS sequence"/>
</dbReference>
<accession>A0A139SM06</accession>
<evidence type="ECO:0000313" key="2">
    <source>
        <dbReference type="EMBL" id="KXU35593.1"/>
    </source>
</evidence>
<evidence type="ECO:0000313" key="3">
    <source>
        <dbReference type="Proteomes" id="UP000070058"/>
    </source>
</evidence>
<sequence>MKKWLYFIVPTLMLAVFTFFYLSQAKELEQQEIARQELKEQVRQAEEAKRAAIEEKARQDAAERAAERAAEAAQKEADRIAKWEAEGREIQKATDEFNAEANRISREISEKEIRLDSLRKQKDQLNTDVLEAAKRVELAQIAKRNAELEIQRKTELMVRRVEASSVAQMPEAPAATSGRRR</sequence>
<feature type="region of interest" description="Disordered" evidence="1">
    <location>
        <begin position="53"/>
        <end position="73"/>
    </location>
</feature>
<reference evidence="3" key="1">
    <citation type="submission" date="2016-02" db="EMBL/GenBank/DDBJ databases">
        <authorList>
            <person name="Sanders J.G."/>
            <person name="Lin J.Y."/>
            <person name="Wertz J.T."/>
            <person name="Russell J.A."/>
            <person name="Moreau C.S."/>
            <person name="Powell S."/>
        </authorList>
    </citation>
    <scope>NUCLEOTIDE SEQUENCE [LARGE SCALE GENOMIC DNA]</scope>
    <source>
        <strain evidence="3">CAG34</strain>
    </source>
</reference>
<gene>
    <name evidence="2" type="ORF">AXK11_00670</name>
</gene>
<proteinExistence type="predicted"/>
<comment type="caution">
    <text evidence="2">The sequence shown here is derived from an EMBL/GenBank/DDBJ whole genome shotgun (WGS) entry which is preliminary data.</text>
</comment>